<organism evidence="2 3">
    <name type="scientific">Cryptolaemus montrouzieri</name>
    <dbReference type="NCBI Taxonomy" id="559131"/>
    <lineage>
        <taxon>Eukaryota</taxon>
        <taxon>Metazoa</taxon>
        <taxon>Ecdysozoa</taxon>
        <taxon>Arthropoda</taxon>
        <taxon>Hexapoda</taxon>
        <taxon>Insecta</taxon>
        <taxon>Pterygota</taxon>
        <taxon>Neoptera</taxon>
        <taxon>Endopterygota</taxon>
        <taxon>Coleoptera</taxon>
        <taxon>Polyphaga</taxon>
        <taxon>Cucujiformia</taxon>
        <taxon>Coccinelloidea</taxon>
        <taxon>Coccinellidae</taxon>
        <taxon>Scymninae</taxon>
        <taxon>Scymnini</taxon>
        <taxon>Cryptolaemus</taxon>
    </lineage>
</organism>
<reference evidence="2 3" key="1">
    <citation type="journal article" date="2021" name="BMC Biol.">
        <title>Horizontally acquired antibacterial genes associated with adaptive radiation of ladybird beetles.</title>
        <authorList>
            <person name="Li H.S."/>
            <person name="Tang X.F."/>
            <person name="Huang Y.H."/>
            <person name="Xu Z.Y."/>
            <person name="Chen M.L."/>
            <person name="Du X.Y."/>
            <person name="Qiu B.Y."/>
            <person name="Chen P.T."/>
            <person name="Zhang W."/>
            <person name="Slipinski A."/>
            <person name="Escalona H.E."/>
            <person name="Waterhouse R.M."/>
            <person name="Zwick A."/>
            <person name="Pang H."/>
        </authorList>
    </citation>
    <scope>NUCLEOTIDE SEQUENCE [LARGE SCALE GENOMIC DNA]</scope>
    <source>
        <strain evidence="2">SYSU2018</strain>
    </source>
</reference>
<sequence length="288" mass="33724">MGPVGLIVKILFYMFLVTELIFAVSIYAMATILLCSRMIIPEHILLHTTIALFLSIVTLSVIHRGFLALSHDCAFHLYWFAVIFIALLLVQFLFEMFGIREAARKSWNKQSLPIHGESFEKFRGNYSDEKMEEKNKLSHNYSIQFIKEYGRDKLPYRFPTSEELEDRKRKLYGSDQENVPPSEELPLNDVEDRRVEIIRKKVRPPLYHGSRTYYPHNHDHNSEEIDEKKRVDNEDVEVINLDINETEPDEKLTNTPLVLVFHGYSFILKMVCVALAILTGFMYQLEYV</sequence>
<protein>
    <submittedName>
        <fullName evidence="2">Uncharacterized protein</fullName>
    </submittedName>
</protein>
<dbReference type="Proteomes" id="UP001516400">
    <property type="component" value="Unassembled WGS sequence"/>
</dbReference>
<keyword evidence="1" id="KW-1133">Transmembrane helix</keyword>
<accession>A0ABD2MU16</accession>
<evidence type="ECO:0000313" key="3">
    <source>
        <dbReference type="Proteomes" id="UP001516400"/>
    </source>
</evidence>
<feature type="transmembrane region" description="Helical" evidence="1">
    <location>
        <begin position="12"/>
        <end position="35"/>
    </location>
</feature>
<feature type="transmembrane region" description="Helical" evidence="1">
    <location>
        <begin position="44"/>
        <end position="66"/>
    </location>
</feature>
<dbReference type="AlphaFoldDB" id="A0ABD2MU16"/>
<name>A0ABD2MU16_9CUCU</name>
<keyword evidence="1" id="KW-0812">Transmembrane</keyword>
<evidence type="ECO:0000313" key="2">
    <source>
        <dbReference type="EMBL" id="KAL3269807.1"/>
    </source>
</evidence>
<keyword evidence="1" id="KW-0472">Membrane</keyword>
<proteinExistence type="predicted"/>
<keyword evidence="3" id="KW-1185">Reference proteome</keyword>
<gene>
    <name evidence="2" type="ORF">HHI36_008866</name>
</gene>
<dbReference type="EMBL" id="JABFTP020000021">
    <property type="protein sequence ID" value="KAL3269807.1"/>
    <property type="molecule type" value="Genomic_DNA"/>
</dbReference>
<evidence type="ECO:0000256" key="1">
    <source>
        <dbReference type="SAM" id="Phobius"/>
    </source>
</evidence>
<feature type="transmembrane region" description="Helical" evidence="1">
    <location>
        <begin position="266"/>
        <end position="285"/>
    </location>
</feature>
<feature type="transmembrane region" description="Helical" evidence="1">
    <location>
        <begin position="78"/>
        <end position="99"/>
    </location>
</feature>
<comment type="caution">
    <text evidence="2">The sequence shown here is derived from an EMBL/GenBank/DDBJ whole genome shotgun (WGS) entry which is preliminary data.</text>
</comment>